<evidence type="ECO:0000256" key="1">
    <source>
        <dbReference type="PROSITE-ProRule" id="PRU00042"/>
    </source>
</evidence>
<evidence type="ECO:0000259" key="2">
    <source>
        <dbReference type="PROSITE" id="PS50157"/>
    </source>
</evidence>
<protein>
    <recommendedName>
        <fullName evidence="2">C2H2-type domain-containing protein</fullName>
    </recommendedName>
</protein>
<accession>A0AA38HL16</accession>
<dbReference type="EMBL" id="JALNTZ010000012">
    <property type="protein sequence ID" value="KAJ3639166.1"/>
    <property type="molecule type" value="Genomic_DNA"/>
</dbReference>
<keyword evidence="1" id="KW-0479">Metal-binding</keyword>
<dbReference type="AlphaFoldDB" id="A0AA38HL16"/>
<dbReference type="Gene3D" id="3.30.160.60">
    <property type="entry name" value="Classic Zinc Finger"/>
    <property type="match status" value="1"/>
</dbReference>
<evidence type="ECO:0000313" key="3">
    <source>
        <dbReference type="EMBL" id="KAJ3639166.1"/>
    </source>
</evidence>
<comment type="caution">
    <text evidence="3">The sequence shown here is derived from an EMBL/GenBank/DDBJ whole genome shotgun (WGS) entry which is preliminary data.</text>
</comment>
<dbReference type="GO" id="GO:0008270">
    <property type="term" value="F:zinc ion binding"/>
    <property type="evidence" value="ECO:0007669"/>
    <property type="project" value="UniProtKB-KW"/>
</dbReference>
<dbReference type="Pfam" id="PF00096">
    <property type="entry name" value="zf-C2H2"/>
    <property type="match status" value="1"/>
</dbReference>
<proteinExistence type="predicted"/>
<dbReference type="SUPFAM" id="SSF57667">
    <property type="entry name" value="beta-beta-alpha zinc fingers"/>
    <property type="match status" value="1"/>
</dbReference>
<organism evidence="3 4">
    <name type="scientific">Zophobas morio</name>
    <dbReference type="NCBI Taxonomy" id="2755281"/>
    <lineage>
        <taxon>Eukaryota</taxon>
        <taxon>Metazoa</taxon>
        <taxon>Ecdysozoa</taxon>
        <taxon>Arthropoda</taxon>
        <taxon>Hexapoda</taxon>
        <taxon>Insecta</taxon>
        <taxon>Pterygota</taxon>
        <taxon>Neoptera</taxon>
        <taxon>Endopterygota</taxon>
        <taxon>Coleoptera</taxon>
        <taxon>Polyphaga</taxon>
        <taxon>Cucujiformia</taxon>
        <taxon>Tenebrionidae</taxon>
        <taxon>Zophobas</taxon>
    </lineage>
</organism>
<dbReference type="Proteomes" id="UP001168821">
    <property type="component" value="Unassembled WGS sequence"/>
</dbReference>
<dbReference type="PROSITE" id="PS50157">
    <property type="entry name" value="ZINC_FINGER_C2H2_2"/>
    <property type="match status" value="1"/>
</dbReference>
<keyword evidence="4" id="KW-1185">Reference proteome</keyword>
<dbReference type="InterPro" id="IPR013087">
    <property type="entry name" value="Znf_C2H2_type"/>
</dbReference>
<dbReference type="InterPro" id="IPR036236">
    <property type="entry name" value="Znf_C2H2_sf"/>
</dbReference>
<gene>
    <name evidence="3" type="ORF">Zmor_004036</name>
</gene>
<keyword evidence="1" id="KW-0862">Zinc</keyword>
<name>A0AA38HL16_9CUCU</name>
<reference evidence="3" key="1">
    <citation type="journal article" date="2023" name="G3 (Bethesda)">
        <title>Whole genome assemblies of Zophobas morio and Tenebrio molitor.</title>
        <authorList>
            <person name="Kaur S."/>
            <person name="Stinson S.A."/>
            <person name="diCenzo G.C."/>
        </authorList>
    </citation>
    <scope>NUCLEOTIDE SEQUENCE</scope>
    <source>
        <strain evidence="3">QUZm001</strain>
    </source>
</reference>
<evidence type="ECO:0000313" key="4">
    <source>
        <dbReference type="Proteomes" id="UP001168821"/>
    </source>
</evidence>
<sequence length="111" mass="12224">MAFVFDACNCTFPDPAALEEHSCIPKATPPPVGPPFICGLCGRLLQTKSGWTRHVRADRRTPRQKFTCLGCGKEYRHSSSLRRHNDVCGAAAQVARAPNPQGVPFCQTIYH</sequence>
<keyword evidence="1" id="KW-0863">Zinc-finger</keyword>
<feature type="domain" description="C2H2-type" evidence="2">
    <location>
        <begin position="66"/>
        <end position="98"/>
    </location>
</feature>